<dbReference type="OrthoDB" id="782414at2759"/>
<dbReference type="PANTHER" id="PTHR24559:SF444">
    <property type="entry name" value="REVERSE TRANSCRIPTASE DOMAIN-CONTAINING PROTEIN"/>
    <property type="match status" value="1"/>
</dbReference>
<dbReference type="CDD" id="cd01647">
    <property type="entry name" value="RT_LTR"/>
    <property type="match status" value="1"/>
</dbReference>
<dbReference type="AlphaFoldDB" id="A0A3L6PQA1"/>
<dbReference type="InterPro" id="IPR053134">
    <property type="entry name" value="RNA-dir_DNA_polymerase"/>
</dbReference>
<dbReference type="PROSITE" id="PS00141">
    <property type="entry name" value="ASP_PROTEASE"/>
    <property type="match status" value="1"/>
</dbReference>
<dbReference type="PROSITE" id="PS50878">
    <property type="entry name" value="RT_POL"/>
    <property type="match status" value="1"/>
</dbReference>
<dbReference type="InterPro" id="IPR000477">
    <property type="entry name" value="RT_dom"/>
</dbReference>
<dbReference type="SUPFAM" id="SSF57756">
    <property type="entry name" value="Retrovirus zinc finger-like domains"/>
    <property type="match status" value="1"/>
</dbReference>
<dbReference type="SMART" id="SM00343">
    <property type="entry name" value="ZnF_C2HC"/>
    <property type="match status" value="1"/>
</dbReference>
<organism evidence="5 6">
    <name type="scientific">Panicum miliaceum</name>
    <name type="common">Proso millet</name>
    <name type="synonym">Broomcorn millet</name>
    <dbReference type="NCBI Taxonomy" id="4540"/>
    <lineage>
        <taxon>Eukaryota</taxon>
        <taxon>Viridiplantae</taxon>
        <taxon>Streptophyta</taxon>
        <taxon>Embryophyta</taxon>
        <taxon>Tracheophyta</taxon>
        <taxon>Spermatophyta</taxon>
        <taxon>Magnoliopsida</taxon>
        <taxon>Liliopsida</taxon>
        <taxon>Poales</taxon>
        <taxon>Poaceae</taxon>
        <taxon>PACMAD clade</taxon>
        <taxon>Panicoideae</taxon>
        <taxon>Panicodae</taxon>
        <taxon>Paniceae</taxon>
        <taxon>Panicinae</taxon>
        <taxon>Panicum</taxon>
        <taxon>Panicum sect. Panicum</taxon>
    </lineage>
</organism>
<dbReference type="InterPro" id="IPR005162">
    <property type="entry name" value="Retrotrans_gag_dom"/>
</dbReference>
<dbReference type="Pfam" id="PF03732">
    <property type="entry name" value="Retrotrans_gag"/>
    <property type="match status" value="1"/>
</dbReference>
<evidence type="ECO:0000256" key="2">
    <source>
        <dbReference type="SAM" id="MobiDB-lite"/>
    </source>
</evidence>
<dbReference type="CDD" id="cd00303">
    <property type="entry name" value="retropepsin_like"/>
    <property type="match status" value="1"/>
</dbReference>
<reference evidence="6" key="1">
    <citation type="journal article" date="2019" name="Nat. Commun.">
        <title>The genome of broomcorn millet.</title>
        <authorList>
            <person name="Zou C."/>
            <person name="Miki D."/>
            <person name="Li D."/>
            <person name="Tang Q."/>
            <person name="Xiao L."/>
            <person name="Rajput S."/>
            <person name="Deng P."/>
            <person name="Jia W."/>
            <person name="Huang R."/>
            <person name="Zhang M."/>
            <person name="Sun Y."/>
            <person name="Hu J."/>
            <person name="Fu X."/>
            <person name="Schnable P.S."/>
            <person name="Li F."/>
            <person name="Zhang H."/>
            <person name="Feng B."/>
            <person name="Zhu X."/>
            <person name="Liu R."/>
            <person name="Schnable J.C."/>
            <person name="Zhu J.-K."/>
            <person name="Zhang H."/>
        </authorList>
    </citation>
    <scope>NUCLEOTIDE SEQUENCE [LARGE SCALE GENOMIC DNA]</scope>
</reference>
<dbReference type="PANTHER" id="PTHR24559">
    <property type="entry name" value="TRANSPOSON TY3-I GAG-POL POLYPROTEIN"/>
    <property type="match status" value="1"/>
</dbReference>
<dbReference type="Pfam" id="PF00098">
    <property type="entry name" value="zf-CCHC"/>
    <property type="match status" value="1"/>
</dbReference>
<dbReference type="Gene3D" id="4.10.60.10">
    <property type="entry name" value="Zinc finger, CCHC-type"/>
    <property type="match status" value="1"/>
</dbReference>
<keyword evidence="1" id="KW-0479">Metal-binding</keyword>
<dbReference type="Proteomes" id="UP000275267">
    <property type="component" value="Unassembled WGS sequence"/>
</dbReference>
<dbReference type="GO" id="GO:0003676">
    <property type="term" value="F:nucleic acid binding"/>
    <property type="evidence" value="ECO:0007669"/>
    <property type="project" value="InterPro"/>
</dbReference>
<keyword evidence="1" id="KW-0863">Zinc-finger</keyword>
<dbReference type="GO" id="GO:0006508">
    <property type="term" value="P:proteolysis"/>
    <property type="evidence" value="ECO:0007669"/>
    <property type="project" value="InterPro"/>
</dbReference>
<feature type="region of interest" description="Disordered" evidence="2">
    <location>
        <begin position="81"/>
        <end position="164"/>
    </location>
</feature>
<proteinExistence type="predicted"/>
<protein>
    <submittedName>
        <fullName evidence="5">Gag-pol</fullName>
    </submittedName>
</protein>
<feature type="compositionally biased region" description="Polar residues" evidence="2">
    <location>
        <begin position="191"/>
        <end position="226"/>
    </location>
</feature>
<feature type="region of interest" description="Disordered" evidence="2">
    <location>
        <begin position="188"/>
        <end position="226"/>
    </location>
</feature>
<dbReference type="InterPro" id="IPR043502">
    <property type="entry name" value="DNA/RNA_pol_sf"/>
</dbReference>
<dbReference type="Gene3D" id="2.40.70.10">
    <property type="entry name" value="Acid Proteases"/>
    <property type="match status" value="1"/>
</dbReference>
<dbReference type="SUPFAM" id="SSF56672">
    <property type="entry name" value="DNA/RNA polymerases"/>
    <property type="match status" value="1"/>
</dbReference>
<dbReference type="PROSITE" id="PS50158">
    <property type="entry name" value="ZF_CCHC"/>
    <property type="match status" value="1"/>
</dbReference>
<keyword evidence="6" id="KW-1185">Reference proteome</keyword>
<keyword evidence="1" id="KW-0862">Zinc</keyword>
<dbReference type="SUPFAM" id="SSF50630">
    <property type="entry name" value="Acid proteases"/>
    <property type="match status" value="1"/>
</dbReference>
<evidence type="ECO:0000313" key="5">
    <source>
        <dbReference type="EMBL" id="RLM61339.1"/>
    </source>
</evidence>
<dbReference type="InterPro" id="IPR001878">
    <property type="entry name" value="Znf_CCHC"/>
</dbReference>
<dbReference type="GO" id="GO:0008270">
    <property type="term" value="F:zinc ion binding"/>
    <property type="evidence" value="ECO:0007669"/>
    <property type="project" value="UniProtKB-KW"/>
</dbReference>
<dbReference type="InterPro" id="IPR036875">
    <property type="entry name" value="Znf_CCHC_sf"/>
</dbReference>
<evidence type="ECO:0000313" key="6">
    <source>
        <dbReference type="Proteomes" id="UP000275267"/>
    </source>
</evidence>
<dbReference type="Gene3D" id="3.30.70.270">
    <property type="match status" value="2"/>
</dbReference>
<evidence type="ECO:0000259" key="4">
    <source>
        <dbReference type="PROSITE" id="PS50878"/>
    </source>
</evidence>
<accession>A0A3L6PQA1</accession>
<evidence type="ECO:0000259" key="3">
    <source>
        <dbReference type="PROSITE" id="PS50158"/>
    </source>
</evidence>
<dbReference type="EMBL" id="PQIB02000016">
    <property type="protein sequence ID" value="RLM61339.1"/>
    <property type="molecule type" value="Genomic_DNA"/>
</dbReference>
<dbReference type="GO" id="GO:0004190">
    <property type="term" value="F:aspartic-type endopeptidase activity"/>
    <property type="evidence" value="ECO:0007669"/>
    <property type="project" value="InterPro"/>
</dbReference>
<sequence>MKLKQKEFLSLKQGSMTVSEYRDKFTQLSRYTPHEVDSDAKRQERFLEGLIGPLNYQLHSHTFPNFQTLLEKAIGLESKHKELGEHKQKLQSQGQSSSNTRPRYSTPQGFQSRFGGQGGGYPQSQQNQRTPQQPQRFNQQTQRNSNPQPYRSGYATGAPVRMNNPVTPVQPNGCFKCGELGHYANNCPKRNMQTPQNQRNSGQRHTPQQQQPRNSNQTPLGNRGQQNYVRGRVNHVAAETSEEAPDVVLGTFLVNSEPASVLFDSGASHSFITEQFAAKHNLPMSPMKQILLVSSPGKELKARHLCPRVNMNIMGIEFLANLIVLKTSNIDVILGMDWLSGCDGVIQCPKRSVLLTSPQGDKVEFVASASPSGVGTVNQMKGMPLEDIKVVCEYPGVFPEDLPGMPPVRDIEFSIDLLPGTAPISKRPYRMNVKDLSELKKQIEEMLAKGFIRPSSSPWGAPVIFVDKKDGSRRMCVDYRSLNDVTIKNKYPLPRIEDLFDQMRGAKVFSKIDLRSGYHQLRIRPEDIPKTTFTTRYGLYEFTVMSFGLTNAPAYFMYLMNKVFMEYLDKFVVVFIDDILVYSQNEEEHEEHLRIVLQKLRENQLYAKLSKCDFWLRKVSFLGHVITDGGIAVDPSKVQDVLNWNPPKSVPEIRSFLGLASYYRIFIEGFSKIVKPMTSLLEKGKEFK</sequence>
<dbReference type="Pfam" id="PF00078">
    <property type="entry name" value="RVT_1"/>
    <property type="match status" value="1"/>
</dbReference>
<dbReference type="Pfam" id="PF08284">
    <property type="entry name" value="RVP_2"/>
    <property type="match status" value="1"/>
</dbReference>
<evidence type="ECO:0000256" key="1">
    <source>
        <dbReference type="PROSITE-ProRule" id="PRU00047"/>
    </source>
</evidence>
<feature type="domain" description="Reverse transcriptase" evidence="4">
    <location>
        <begin position="447"/>
        <end position="626"/>
    </location>
</feature>
<feature type="domain" description="CCHC-type" evidence="3">
    <location>
        <begin position="174"/>
        <end position="189"/>
    </location>
</feature>
<dbReference type="InterPro" id="IPR001969">
    <property type="entry name" value="Aspartic_peptidase_AS"/>
</dbReference>
<dbReference type="InterPro" id="IPR021109">
    <property type="entry name" value="Peptidase_aspartic_dom_sf"/>
</dbReference>
<dbReference type="STRING" id="4540.A0A3L6PQA1"/>
<name>A0A3L6PQA1_PANMI</name>
<gene>
    <name evidence="5" type="ORF">C2845_PM14G08640</name>
</gene>
<feature type="compositionally biased region" description="Low complexity" evidence="2">
    <location>
        <begin position="122"/>
        <end position="144"/>
    </location>
</feature>
<comment type="caution">
    <text evidence="5">The sequence shown here is derived from an EMBL/GenBank/DDBJ whole genome shotgun (WGS) entry which is preliminary data.</text>
</comment>
<dbReference type="InterPro" id="IPR043128">
    <property type="entry name" value="Rev_trsase/Diguanyl_cyclase"/>
</dbReference>
<dbReference type="Gene3D" id="3.10.10.10">
    <property type="entry name" value="HIV Type 1 Reverse Transcriptase, subunit A, domain 1"/>
    <property type="match status" value="1"/>
</dbReference>